<name>A0A179HFS7_PURLI</name>
<evidence type="ECO:0000313" key="2">
    <source>
        <dbReference type="EMBL" id="OAQ89135.1"/>
    </source>
</evidence>
<evidence type="ECO:0000313" key="3">
    <source>
        <dbReference type="Proteomes" id="UP000078340"/>
    </source>
</evidence>
<proteinExistence type="predicted"/>
<dbReference type="AlphaFoldDB" id="A0A179HFS7"/>
<dbReference type="EMBL" id="LSBI01000005">
    <property type="protein sequence ID" value="OAQ89135.1"/>
    <property type="molecule type" value="Genomic_DNA"/>
</dbReference>
<comment type="caution">
    <text evidence="2">The sequence shown here is derived from an EMBL/GenBank/DDBJ whole genome shotgun (WGS) entry which is preliminary data.</text>
</comment>
<reference evidence="2 3" key="1">
    <citation type="submission" date="2016-02" db="EMBL/GenBank/DDBJ databases">
        <title>Biosynthesis of antibiotic leucinostatins and their inhibition on Phytophthora in bio-control Purpureocillium lilacinum.</title>
        <authorList>
            <person name="Wang G."/>
            <person name="Liu Z."/>
            <person name="Lin R."/>
            <person name="Li E."/>
            <person name="Mao Z."/>
            <person name="Ling J."/>
            <person name="Yin W."/>
            <person name="Xie B."/>
        </authorList>
    </citation>
    <scope>NUCLEOTIDE SEQUENCE [LARGE SCALE GENOMIC DNA]</scope>
    <source>
        <strain evidence="2">PLFJ-1</strain>
    </source>
</reference>
<feature type="compositionally biased region" description="Low complexity" evidence="1">
    <location>
        <begin position="112"/>
        <end position="121"/>
    </location>
</feature>
<feature type="region of interest" description="Disordered" evidence="1">
    <location>
        <begin position="100"/>
        <end position="127"/>
    </location>
</feature>
<protein>
    <submittedName>
        <fullName evidence="2">Uncharacterized protein</fullName>
    </submittedName>
</protein>
<sequence>MQCPRSFPHPVPVPGDQIGERTNETTAFLPAPSRSSFLNHTQQHPLSQPSWFLPLPQFVTCTPTRQADQVPLRNTPRRPGAYTLNLFVFFPSIRQPVCRSVSQSSNHPAAPPASLTTTAGTYVPPPS</sequence>
<evidence type="ECO:0000256" key="1">
    <source>
        <dbReference type="SAM" id="MobiDB-lite"/>
    </source>
</evidence>
<organism evidence="2 3">
    <name type="scientific">Purpureocillium lilacinum</name>
    <name type="common">Paecilomyces lilacinus</name>
    <dbReference type="NCBI Taxonomy" id="33203"/>
    <lineage>
        <taxon>Eukaryota</taxon>
        <taxon>Fungi</taxon>
        <taxon>Dikarya</taxon>
        <taxon>Ascomycota</taxon>
        <taxon>Pezizomycotina</taxon>
        <taxon>Sordariomycetes</taxon>
        <taxon>Hypocreomycetidae</taxon>
        <taxon>Hypocreales</taxon>
        <taxon>Ophiocordycipitaceae</taxon>
        <taxon>Purpureocillium</taxon>
    </lineage>
</organism>
<dbReference type="Proteomes" id="UP000078340">
    <property type="component" value="Unassembled WGS sequence"/>
</dbReference>
<gene>
    <name evidence="2" type="ORF">VFPFJ_05544</name>
</gene>
<accession>A0A179HFS7</accession>